<evidence type="ECO:0000313" key="1">
    <source>
        <dbReference type="EMBL" id="QMW21863.1"/>
    </source>
</evidence>
<dbReference type="AlphaFoldDB" id="A0A7G5IES1"/>
<protein>
    <submittedName>
        <fullName evidence="1">DUF4160 domain-containing protein</fullName>
    </submittedName>
</protein>
<sequence>MVTIHRQGGLSFVIYLDDHAPAHVHVVGDGHAKVDLAGPMGGPVLVRAHGFGAGDLRRAMAIISERQDEFLRRWRAIHG</sequence>
<gene>
    <name evidence="1" type="ORF">H3309_10705</name>
</gene>
<dbReference type="RefSeq" id="WP_182294709.1">
    <property type="nucleotide sequence ID" value="NZ_CP059851.1"/>
</dbReference>
<evidence type="ECO:0000313" key="2">
    <source>
        <dbReference type="Proteomes" id="UP000515292"/>
    </source>
</evidence>
<dbReference type="InterPro" id="IPR025427">
    <property type="entry name" value="DUF4160"/>
</dbReference>
<name>A0A7G5IES1_9SPHN</name>
<dbReference type="KEGG" id="sand:H3309_10705"/>
<reference evidence="1 2" key="1">
    <citation type="submission" date="2020-07" db="EMBL/GenBank/DDBJ databases">
        <title>Complete genome sequence for Sandaracinobacter sp. M6.</title>
        <authorList>
            <person name="Tang Y."/>
            <person name="Liu Q."/>
            <person name="Guo Z."/>
            <person name="Lei P."/>
            <person name="Huang B."/>
        </authorList>
    </citation>
    <scope>NUCLEOTIDE SEQUENCE [LARGE SCALE GENOMIC DNA]</scope>
    <source>
        <strain evidence="1 2">M6</strain>
    </source>
</reference>
<dbReference type="EMBL" id="CP059851">
    <property type="protein sequence ID" value="QMW21863.1"/>
    <property type="molecule type" value="Genomic_DNA"/>
</dbReference>
<proteinExistence type="predicted"/>
<keyword evidence="2" id="KW-1185">Reference proteome</keyword>
<accession>A0A7G5IES1</accession>
<organism evidence="1 2">
    <name type="scientific">Sandaracinobacteroides saxicola</name>
    <dbReference type="NCBI Taxonomy" id="2759707"/>
    <lineage>
        <taxon>Bacteria</taxon>
        <taxon>Pseudomonadati</taxon>
        <taxon>Pseudomonadota</taxon>
        <taxon>Alphaproteobacteria</taxon>
        <taxon>Sphingomonadales</taxon>
        <taxon>Sphingosinicellaceae</taxon>
        <taxon>Sandaracinobacteroides</taxon>
    </lineage>
</organism>
<dbReference type="Proteomes" id="UP000515292">
    <property type="component" value="Chromosome"/>
</dbReference>
<dbReference type="Pfam" id="PF13711">
    <property type="entry name" value="DUF4160"/>
    <property type="match status" value="1"/>
</dbReference>